<keyword evidence="5" id="KW-1185">Reference proteome</keyword>
<dbReference type="Proteomes" id="UP000029436">
    <property type="component" value="Unassembled WGS sequence"/>
</dbReference>
<dbReference type="EMBL" id="JQHP01000001">
    <property type="protein sequence ID" value="KFX09689.1"/>
    <property type="molecule type" value="Genomic_DNA"/>
</dbReference>
<proteinExistence type="predicted"/>
<evidence type="ECO:0000313" key="5">
    <source>
        <dbReference type="Proteomes" id="UP000029436"/>
    </source>
</evidence>
<evidence type="ECO:0000313" key="3">
    <source>
        <dbReference type="EMBL" id="KGA29891.1"/>
    </source>
</evidence>
<name>A0AAW3ELC2_9GAMM</name>
<protein>
    <submittedName>
        <fullName evidence="2">Uncharacterized protein</fullName>
    </submittedName>
</protein>
<evidence type="ECO:0000313" key="2">
    <source>
        <dbReference type="EMBL" id="KFX09689.1"/>
    </source>
</evidence>
<dbReference type="RefSeq" id="WP_005967700.1">
    <property type="nucleotide sequence ID" value="NZ_JQHP01000001.1"/>
</dbReference>
<dbReference type="AlphaFoldDB" id="A0AAW3ELC2"/>
<dbReference type="Proteomes" id="UP000029257">
    <property type="component" value="Unassembled WGS sequence"/>
</dbReference>
<reference evidence="4 5" key="1">
    <citation type="submission" date="2014-08" db="EMBL/GenBank/DDBJ databases">
        <title>Genome sequences of NCPPB Pectobacterium isolates.</title>
        <authorList>
            <person name="Glover R.H."/>
            <person name="Sapp M."/>
            <person name="Elphinstone J."/>
        </authorList>
    </citation>
    <scope>NUCLEOTIDE SEQUENCE [LARGE SCALE GENOMIC DNA]</scope>
    <source>
        <strain evidence="2 4">NCPPB 3701</strain>
        <strain evidence="3 5">NCPPB3702</strain>
    </source>
</reference>
<organism evidence="2 4">
    <name type="scientific">Pectobacterium wasabiae</name>
    <dbReference type="NCBI Taxonomy" id="55208"/>
    <lineage>
        <taxon>Bacteria</taxon>
        <taxon>Pseudomonadati</taxon>
        <taxon>Pseudomonadota</taxon>
        <taxon>Gammaproteobacteria</taxon>
        <taxon>Enterobacterales</taxon>
        <taxon>Pectobacteriaceae</taxon>
        <taxon>Pectobacterium</taxon>
    </lineage>
</organism>
<evidence type="ECO:0000256" key="1">
    <source>
        <dbReference type="SAM" id="MobiDB-lite"/>
    </source>
</evidence>
<sequence>MIEVQNNLPNTDPSTDKETTDFYPFMSPAVNNKKSYLAYNRKMGYATTVRILMDRNNVSVMINELKEWRTKNFIKKANDIIGDCDAYSLIMENPRHTFHIK</sequence>
<dbReference type="EMBL" id="JQOH01000002">
    <property type="protein sequence ID" value="KGA29891.1"/>
    <property type="molecule type" value="Genomic_DNA"/>
</dbReference>
<accession>A0AAW3ELC2</accession>
<comment type="caution">
    <text evidence="2">The sequence shown here is derived from an EMBL/GenBank/DDBJ whole genome shotgun (WGS) entry which is preliminary data.</text>
</comment>
<evidence type="ECO:0000313" key="4">
    <source>
        <dbReference type="Proteomes" id="UP000029257"/>
    </source>
</evidence>
<feature type="region of interest" description="Disordered" evidence="1">
    <location>
        <begin position="1"/>
        <end position="21"/>
    </location>
</feature>
<gene>
    <name evidence="2" type="ORF">JV38_01860</name>
    <name evidence="3" type="ORF">KU73_05585</name>
</gene>
<feature type="compositionally biased region" description="Polar residues" evidence="1">
    <location>
        <begin position="1"/>
        <end position="13"/>
    </location>
</feature>